<keyword evidence="1" id="KW-0805">Transcription regulation</keyword>
<dbReference type="GO" id="GO:0000976">
    <property type="term" value="F:transcription cis-regulatory region binding"/>
    <property type="evidence" value="ECO:0007669"/>
    <property type="project" value="TreeGrafter"/>
</dbReference>
<keyword evidence="2 4" id="KW-0238">DNA-binding</keyword>
<protein>
    <submittedName>
        <fullName evidence="6">AcrR family transcriptional regulator</fullName>
    </submittedName>
</protein>
<gene>
    <name evidence="6" type="ORF">BKA16_000065</name>
</gene>
<dbReference type="InterPro" id="IPR001647">
    <property type="entry name" value="HTH_TetR"/>
</dbReference>
<organism evidence="6 7">
    <name type="scientific">Gordonia humi</name>
    <dbReference type="NCBI Taxonomy" id="686429"/>
    <lineage>
        <taxon>Bacteria</taxon>
        <taxon>Bacillati</taxon>
        <taxon>Actinomycetota</taxon>
        <taxon>Actinomycetes</taxon>
        <taxon>Mycobacteriales</taxon>
        <taxon>Gordoniaceae</taxon>
        <taxon>Gordonia</taxon>
    </lineage>
</organism>
<evidence type="ECO:0000313" key="6">
    <source>
        <dbReference type="EMBL" id="MBB4133513.1"/>
    </source>
</evidence>
<evidence type="ECO:0000256" key="2">
    <source>
        <dbReference type="ARBA" id="ARBA00023125"/>
    </source>
</evidence>
<comment type="caution">
    <text evidence="6">The sequence shown here is derived from an EMBL/GenBank/DDBJ whole genome shotgun (WGS) entry which is preliminary data.</text>
</comment>
<dbReference type="SUPFAM" id="SSF48498">
    <property type="entry name" value="Tetracyclin repressor-like, C-terminal domain"/>
    <property type="match status" value="1"/>
</dbReference>
<feature type="DNA-binding region" description="H-T-H motif" evidence="4">
    <location>
        <begin position="18"/>
        <end position="37"/>
    </location>
</feature>
<dbReference type="Pfam" id="PF00440">
    <property type="entry name" value="TetR_N"/>
    <property type="match status" value="1"/>
</dbReference>
<dbReference type="PANTHER" id="PTHR30055:SF234">
    <property type="entry name" value="HTH-TYPE TRANSCRIPTIONAL REGULATOR BETI"/>
    <property type="match status" value="1"/>
</dbReference>
<evidence type="ECO:0000259" key="5">
    <source>
        <dbReference type="PROSITE" id="PS50977"/>
    </source>
</evidence>
<evidence type="ECO:0000256" key="1">
    <source>
        <dbReference type="ARBA" id="ARBA00023015"/>
    </source>
</evidence>
<dbReference type="EMBL" id="JACIFP010000001">
    <property type="protein sequence ID" value="MBB4133513.1"/>
    <property type="molecule type" value="Genomic_DNA"/>
</dbReference>
<dbReference type="PANTHER" id="PTHR30055">
    <property type="entry name" value="HTH-TYPE TRANSCRIPTIONAL REGULATOR RUTR"/>
    <property type="match status" value="1"/>
</dbReference>
<dbReference type="GO" id="GO:0003700">
    <property type="term" value="F:DNA-binding transcription factor activity"/>
    <property type="evidence" value="ECO:0007669"/>
    <property type="project" value="TreeGrafter"/>
</dbReference>
<proteinExistence type="predicted"/>
<dbReference type="PRINTS" id="PR00455">
    <property type="entry name" value="HTHTETR"/>
</dbReference>
<dbReference type="SUPFAM" id="SSF46689">
    <property type="entry name" value="Homeodomain-like"/>
    <property type="match status" value="1"/>
</dbReference>
<dbReference type="InterPro" id="IPR050109">
    <property type="entry name" value="HTH-type_TetR-like_transc_reg"/>
</dbReference>
<reference evidence="6 7" key="1">
    <citation type="submission" date="2020-08" db="EMBL/GenBank/DDBJ databases">
        <title>Sequencing the genomes of 1000 actinobacteria strains.</title>
        <authorList>
            <person name="Klenk H.-P."/>
        </authorList>
    </citation>
    <scope>NUCLEOTIDE SEQUENCE [LARGE SCALE GENOMIC DNA]</scope>
    <source>
        <strain evidence="6 7">DSM 45298</strain>
    </source>
</reference>
<accession>A0A840ET95</accession>
<dbReference type="InterPro" id="IPR009057">
    <property type="entry name" value="Homeodomain-like_sf"/>
</dbReference>
<dbReference type="RefSeq" id="WP_343067224.1">
    <property type="nucleotide sequence ID" value="NZ_BAABHL010000111.1"/>
</dbReference>
<dbReference type="Proteomes" id="UP000551501">
    <property type="component" value="Unassembled WGS sequence"/>
</dbReference>
<sequence>MIDTSIELIEEIGMDKFSMPKVARALGVQTSSLYHYFADRNALMTEVARKIMREAPMPPMPQDDDWVEWFVELSFNYREAIRRYPNAAIVLVEFLPRDVLTGNYDWCAHILAESNIDPALHVALLDGLEKISFATVLSSLRRATSSASDTAVFPHADADRHPALMRALAANSWSEDQLFEVTIRSFITGLLHAGTDAVVAGAITVAAS</sequence>
<evidence type="ECO:0000313" key="7">
    <source>
        <dbReference type="Proteomes" id="UP000551501"/>
    </source>
</evidence>
<dbReference type="PROSITE" id="PS50977">
    <property type="entry name" value="HTH_TETR_2"/>
    <property type="match status" value="1"/>
</dbReference>
<keyword evidence="3" id="KW-0804">Transcription</keyword>
<evidence type="ECO:0000256" key="4">
    <source>
        <dbReference type="PROSITE-ProRule" id="PRU00335"/>
    </source>
</evidence>
<dbReference type="AlphaFoldDB" id="A0A840ET95"/>
<dbReference type="Gene3D" id="1.10.357.10">
    <property type="entry name" value="Tetracycline Repressor, domain 2"/>
    <property type="match status" value="1"/>
</dbReference>
<evidence type="ECO:0000256" key="3">
    <source>
        <dbReference type="ARBA" id="ARBA00023163"/>
    </source>
</evidence>
<name>A0A840ET95_9ACTN</name>
<keyword evidence="7" id="KW-1185">Reference proteome</keyword>
<feature type="domain" description="HTH tetR-type" evidence="5">
    <location>
        <begin position="1"/>
        <end position="55"/>
    </location>
</feature>
<dbReference type="InterPro" id="IPR036271">
    <property type="entry name" value="Tet_transcr_reg_TetR-rel_C_sf"/>
</dbReference>